<dbReference type="EMBL" id="QWKP01000190">
    <property type="protein sequence ID" value="RHA40985.1"/>
    <property type="molecule type" value="Genomic_DNA"/>
</dbReference>
<proteinExistence type="predicted"/>
<dbReference type="Proteomes" id="UP000283374">
    <property type="component" value="Unassembled WGS sequence"/>
</dbReference>
<dbReference type="AlphaFoldDB" id="A0A413RLQ0"/>
<evidence type="ECO:0000313" key="1">
    <source>
        <dbReference type="EMBL" id="RHA40985.1"/>
    </source>
</evidence>
<reference evidence="1 2" key="1">
    <citation type="submission" date="2018-08" db="EMBL/GenBank/DDBJ databases">
        <title>Cellulomonas rhizosphaerae sp. nov., a novel actinomycete isolated from soil.</title>
        <authorList>
            <person name="Tian Y."/>
        </authorList>
    </citation>
    <scope>NUCLEOTIDE SEQUENCE [LARGE SCALE GENOMIC DNA]</scope>
    <source>
        <strain evidence="1 2">NEAU-TCZ24</strain>
    </source>
</reference>
<dbReference type="OrthoDB" id="5069744at2"/>
<gene>
    <name evidence="1" type="ORF">D1825_09350</name>
</gene>
<dbReference type="RefSeq" id="WP_118767154.1">
    <property type="nucleotide sequence ID" value="NZ_QWKP01000190.1"/>
</dbReference>
<evidence type="ECO:0000313" key="2">
    <source>
        <dbReference type="Proteomes" id="UP000283374"/>
    </source>
</evidence>
<organism evidence="1 2">
    <name type="scientific">Cellulomonas rhizosphaerae</name>
    <dbReference type="NCBI Taxonomy" id="2293719"/>
    <lineage>
        <taxon>Bacteria</taxon>
        <taxon>Bacillati</taxon>
        <taxon>Actinomycetota</taxon>
        <taxon>Actinomycetes</taxon>
        <taxon>Micrococcales</taxon>
        <taxon>Cellulomonadaceae</taxon>
        <taxon>Cellulomonas</taxon>
    </lineage>
</organism>
<name>A0A413RLQ0_9CELL</name>
<accession>A0A413RLQ0</accession>
<keyword evidence="2" id="KW-1185">Reference proteome</keyword>
<protein>
    <submittedName>
        <fullName evidence="1">Uncharacterized protein</fullName>
    </submittedName>
</protein>
<comment type="caution">
    <text evidence="1">The sequence shown here is derived from an EMBL/GenBank/DDBJ whole genome shotgun (WGS) entry which is preliminary data.</text>
</comment>
<sequence>MPDTTSPTTVRRKLEASFGTQSLVRIERRPKRADRVDGFVVGLGRKWVLVAATMDGGYFDGFVAIRIRDIARVRRDRSFEGRVSRTQPEWPPTAPGAVELDSTKGMLRTLAATSPLIGIQKERERSALWIGQLVEIDRGWLALHEVRPDATWQKRPRWYKLRAITHAQVGSHYLTGLTAVAGAAPTRRD</sequence>